<dbReference type="InterPro" id="IPR003789">
    <property type="entry name" value="Asn/Gln_tRNA_amidoTrase-B-like"/>
</dbReference>
<dbReference type="InterPro" id="IPR023168">
    <property type="entry name" value="GatB_Yqey_C_2"/>
</dbReference>
<dbReference type="GO" id="GO:0032543">
    <property type="term" value="P:mitochondrial translation"/>
    <property type="evidence" value="ECO:0007669"/>
    <property type="project" value="UniProtKB-UniRule"/>
</dbReference>
<evidence type="ECO:0000256" key="2">
    <source>
        <dbReference type="ARBA" id="ARBA00022598"/>
    </source>
</evidence>
<comment type="subcellular location">
    <subcellularLocation>
        <location evidence="8">Mitochondrion</location>
    </subcellularLocation>
</comment>
<dbReference type="Gene3D" id="1.10.10.410">
    <property type="match status" value="1"/>
</dbReference>
<dbReference type="EC" id="6.3.5.-" evidence="8"/>
<keyword evidence="8" id="KW-0809">Transit peptide</keyword>
<dbReference type="HAMAP" id="MF_00121">
    <property type="entry name" value="GatB"/>
    <property type="match status" value="1"/>
</dbReference>
<dbReference type="Pfam" id="PF02637">
    <property type="entry name" value="GatB_Yqey"/>
    <property type="match status" value="1"/>
</dbReference>
<evidence type="ECO:0000259" key="9">
    <source>
        <dbReference type="SMART" id="SM00845"/>
    </source>
</evidence>
<dbReference type="PANTHER" id="PTHR11659">
    <property type="entry name" value="GLUTAMYL-TRNA GLN AMIDOTRANSFERASE SUBUNIT B MITOCHONDRIAL AND PROKARYOTIC PET112-RELATED"/>
    <property type="match status" value="1"/>
</dbReference>
<dbReference type="InterPro" id="IPR004413">
    <property type="entry name" value="GatB"/>
</dbReference>
<protein>
    <recommendedName>
        <fullName evidence="8">Glutamyl-tRNA(Gln) amidotransferase subunit B, mitochondrial</fullName>
        <shortName evidence="8">Glu-AdT subunit B</shortName>
        <ecNumber evidence="8">6.3.5.-</ecNumber>
    </recommendedName>
    <alternativeName>
        <fullName evidence="8">Cytochrome oxidase assembly factor PET112 homolog</fullName>
    </alternativeName>
    <alternativeName>
        <fullName evidence="8">PET112-like</fullName>
    </alternativeName>
</protein>
<evidence type="ECO:0000256" key="5">
    <source>
        <dbReference type="ARBA" id="ARBA00022917"/>
    </source>
</evidence>
<dbReference type="PANTHER" id="PTHR11659:SF0">
    <property type="entry name" value="GLUTAMYL-TRNA(GLN) AMIDOTRANSFERASE SUBUNIT B, MITOCHONDRIAL"/>
    <property type="match status" value="1"/>
</dbReference>
<comment type="subunit">
    <text evidence="8">Subunit of the heterotrimeric GatCAB amidotransferase (AdT) complex, composed of A (QRSL1), B (GATB) and C (GATC) subunits.</text>
</comment>
<dbReference type="InterPro" id="IPR017959">
    <property type="entry name" value="Asn/Gln-tRNA_amidoTrfase_suB/E"/>
</dbReference>
<dbReference type="GO" id="GO:0030956">
    <property type="term" value="C:glutamyl-tRNA(Gln) amidotransferase complex"/>
    <property type="evidence" value="ECO:0007669"/>
    <property type="project" value="UniProtKB-UniRule"/>
</dbReference>
<name>I7G9S3_MACFA</name>
<keyword evidence="5 8" id="KW-0648">Protein biosynthesis</keyword>
<proteinExistence type="evidence at transcript level"/>
<feature type="domain" description="Asn/Gln amidotransferase" evidence="9">
    <location>
        <begin position="365"/>
        <end position="514"/>
    </location>
</feature>
<comment type="function">
    <text evidence="8">Allows the formation of correctly charged Gln-tRNA(Gln) through the transamidation of misacylated Glu-tRNA(Gln) in the mitochondria. The reaction takes place in the presence of glutamine and ATP through an activated gamma-phospho-Glu-tRNA(Gln).</text>
</comment>
<evidence type="ECO:0000256" key="8">
    <source>
        <dbReference type="HAMAP-Rule" id="MF_03147"/>
    </source>
</evidence>
<dbReference type="InterPro" id="IPR018027">
    <property type="entry name" value="Asn/Gln_amidotransferase"/>
</dbReference>
<dbReference type="InterPro" id="IPR006075">
    <property type="entry name" value="Asn/Gln-tRNA_Trfase_suB/E_cat"/>
</dbReference>
<keyword evidence="4 8" id="KW-0067">ATP-binding</keyword>
<comment type="similarity">
    <text evidence="1 8">Belongs to the GatB/GatE family. GatB subfamily.</text>
</comment>
<dbReference type="GO" id="GO:0005739">
    <property type="term" value="C:mitochondrion"/>
    <property type="evidence" value="ECO:0007669"/>
    <property type="project" value="UniProtKB-SubCell"/>
</dbReference>
<dbReference type="GO" id="GO:0070681">
    <property type="term" value="P:glutaminyl-tRNAGln biosynthesis via transamidation"/>
    <property type="evidence" value="ECO:0007669"/>
    <property type="project" value="UniProtKB-UniRule"/>
</dbReference>
<evidence type="ECO:0000313" key="10">
    <source>
        <dbReference type="EMBL" id="BAE91625.1"/>
    </source>
</evidence>
<keyword evidence="8" id="KW-0496">Mitochondrion</keyword>
<evidence type="ECO:0000256" key="7">
    <source>
        <dbReference type="ARBA" id="ARBA00047913"/>
    </source>
</evidence>
<dbReference type="SMART" id="SM00845">
    <property type="entry name" value="GatB_Yqey"/>
    <property type="match status" value="1"/>
</dbReference>
<dbReference type="GO" id="GO:0050567">
    <property type="term" value="F:glutaminyl-tRNA synthase (glutamine-hydrolyzing) activity"/>
    <property type="evidence" value="ECO:0007669"/>
    <property type="project" value="UniProtKB-UniRule"/>
</dbReference>
<accession>I7G9S3</accession>
<dbReference type="InterPro" id="IPR014746">
    <property type="entry name" value="Gln_synth/guanido_kin_cat_dom"/>
</dbReference>
<organism evidence="10">
    <name type="scientific">Macaca fascicularis</name>
    <name type="common">Crab-eating macaque</name>
    <name type="synonym">Cynomolgus monkey</name>
    <dbReference type="NCBI Taxonomy" id="9541"/>
    <lineage>
        <taxon>Eukaryota</taxon>
        <taxon>Metazoa</taxon>
        <taxon>Chordata</taxon>
        <taxon>Craniata</taxon>
        <taxon>Vertebrata</taxon>
        <taxon>Euteleostomi</taxon>
        <taxon>Mammalia</taxon>
        <taxon>Eutheria</taxon>
        <taxon>Euarchontoglires</taxon>
        <taxon>Primates</taxon>
        <taxon>Haplorrhini</taxon>
        <taxon>Catarrhini</taxon>
        <taxon>Cercopithecidae</taxon>
        <taxon>Cercopithecinae</taxon>
        <taxon>Macaca</taxon>
    </lineage>
</organism>
<dbReference type="AlphaFoldDB" id="I7G9S3"/>
<evidence type="ECO:0000256" key="6">
    <source>
        <dbReference type="ARBA" id="ARBA00047380"/>
    </source>
</evidence>
<reference evidence="10" key="1">
    <citation type="journal article" date="2007" name="PLoS Biol.">
        <title>Rate of evolution in brain-expressed genes in humans and other primates.</title>
        <authorList>
            <person name="Wang H.-Y."/>
            <person name="Chien H.-C."/>
            <person name="Osada N."/>
            <person name="Hashimoto K."/>
            <person name="Sugano S."/>
            <person name="Gojobori T."/>
            <person name="Chou C.-K."/>
            <person name="Tsai S.-F."/>
            <person name="Wu C.-I."/>
            <person name="Shen C.-K.J."/>
        </authorList>
    </citation>
    <scope>NUCLEOTIDE SEQUENCE</scope>
</reference>
<sequence>MAAPMLRWVGRGRLWSFARVDGGSCHRREAPTGSTSNWIRGQSSVAQQPLYTTQKPRKGEHKWAAVVGLEIHAQISSNSKLFSGSQVRFSAPPNSLVSFFDASLPGTLPVLNRRCVEAAVMTGLALNCHINKKSLFDRKHYFYADLPAGYQITQQRLPIAVNGSLTYGVCAGKKQSQVIPKTVRIKQIQLEQDSGKSLHDDLRSQTLIDLNRAEGQLRVDANISVHHPGEPLGVRTEVKNLNSIRFLAKAIDYEIQRQINELENGGEILNETRSFHYQLGCTMSMRDKEGKQDYRFMPEPNLPPLVLYDATSLPAGADPQQVINIDQIRETLPELPSVTRERLVQQYGMLLEHSFTLLNEVGLLEFFQNVIKETRAEPKKVTSWVLNTFLGYLKQQNLAVSESPVTPSALAELLDLLDSRTISSAAAKQVFEELWKREGKTPGQIVSEKQLELMEDRGALEQLCHSMMEAHPQVVMDLKKGNPRAINKLIGLVRKATQSRADPAMIKEILEKKLSS</sequence>
<dbReference type="EMBL" id="AB174563">
    <property type="protein sequence ID" value="BAE91625.1"/>
    <property type="molecule type" value="mRNA"/>
</dbReference>
<keyword evidence="3 8" id="KW-0547">Nucleotide-binding</keyword>
<comment type="catalytic activity">
    <reaction evidence="7 8">
        <text>L-glutamyl-tRNA(Gln) + L-glutamine + ATP + H2O = L-glutaminyl-tRNA(Gln) + L-glutamate + ADP + phosphate + H(+)</text>
        <dbReference type="Rhea" id="RHEA:17521"/>
        <dbReference type="Rhea" id="RHEA-COMP:9681"/>
        <dbReference type="Rhea" id="RHEA-COMP:9684"/>
        <dbReference type="ChEBI" id="CHEBI:15377"/>
        <dbReference type="ChEBI" id="CHEBI:15378"/>
        <dbReference type="ChEBI" id="CHEBI:29985"/>
        <dbReference type="ChEBI" id="CHEBI:30616"/>
        <dbReference type="ChEBI" id="CHEBI:43474"/>
        <dbReference type="ChEBI" id="CHEBI:58359"/>
        <dbReference type="ChEBI" id="CHEBI:78520"/>
        <dbReference type="ChEBI" id="CHEBI:78521"/>
        <dbReference type="ChEBI" id="CHEBI:456216"/>
    </reaction>
</comment>
<keyword evidence="2 8" id="KW-0436">Ligase</keyword>
<evidence type="ECO:0000256" key="1">
    <source>
        <dbReference type="ARBA" id="ARBA00005306"/>
    </source>
</evidence>
<dbReference type="Pfam" id="PF02934">
    <property type="entry name" value="GatB_N"/>
    <property type="match status" value="2"/>
</dbReference>
<dbReference type="GO" id="GO:0005524">
    <property type="term" value="F:ATP binding"/>
    <property type="evidence" value="ECO:0007669"/>
    <property type="project" value="UniProtKB-KW"/>
</dbReference>
<dbReference type="SUPFAM" id="SSF89095">
    <property type="entry name" value="GatB/YqeY motif"/>
    <property type="match status" value="1"/>
</dbReference>
<dbReference type="GO" id="GO:0050566">
    <property type="term" value="F:asparaginyl-tRNA synthase (glutamine-hydrolyzing) activity"/>
    <property type="evidence" value="ECO:0007669"/>
    <property type="project" value="RHEA"/>
</dbReference>
<dbReference type="SUPFAM" id="SSF55931">
    <property type="entry name" value="Glutamine synthetase/guanido kinase"/>
    <property type="match status" value="1"/>
</dbReference>
<gene>
    <name evidence="8" type="primary">GATB</name>
    <name evidence="8" type="synonym">PET112</name>
    <name evidence="8" type="synonym">PET112L</name>
</gene>
<comment type="catalytic activity">
    <reaction evidence="6">
        <text>L-aspartyl-tRNA(Asn) + L-glutamine + ATP + H2O = L-asparaginyl-tRNA(Asn) + L-glutamate + ADP + phosphate + 2 H(+)</text>
        <dbReference type="Rhea" id="RHEA:14513"/>
        <dbReference type="Rhea" id="RHEA-COMP:9674"/>
        <dbReference type="Rhea" id="RHEA-COMP:9677"/>
        <dbReference type="ChEBI" id="CHEBI:15377"/>
        <dbReference type="ChEBI" id="CHEBI:15378"/>
        <dbReference type="ChEBI" id="CHEBI:29985"/>
        <dbReference type="ChEBI" id="CHEBI:30616"/>
        <dbReference type="ChEBI" id="CHEBI:43474"/>
        <dbReference type="ChEBI" id="CHEBI:58359"/>
        <dbReference type="ChEBI" id="CHEBI:78515"/>
        <dbReference type="ChEBI" id="CHEBI:78516"/>
        <dbReference type="ChEBI" id="CHEBI:456216"/>
    </reaction>
</comment>
<dbReference type="FunFam" id="1.10.10.410:FF:000001">
    <property type="entry name" value="Aspartyl/glutamyl-tRNA(Asn/Gln) amidotransferase subunit B"/>
    <property type="match status" value="1"/>
</dbReference>
<evidence type="ECO:0000256" key="3">
    <source>
        <dbReference type="ARBA" id="ARBA00022741"/>
    </source>
</evidence>
<evidence type="ECO:0000256" key="4">
    <source>
        <dbReference type="ARBA" id="ARBA00022840"/>
    </source>
</evidence>